<accession>A0ABU0LQH0</accession>
<dbReference type="RefSeq" id="WP_306889668.1">
    <property type="nucleotide sequence ID" value="NZ_JAUSVR010000004.1"/>
</dbReference>
<name>A0ABU0LQH0_9HYPH</name>
<sequence>MSEPIRRLDDIRGTRLAVFIDRAKRQTLHNVAAILRRKADQVRKDGSGFYPEDLENLADEIGKMADETTCGLVAAHART</sequence>
<dbReference type="EMBL" id="JAUSVR010000004">
    <property type="protein sequence ID" value="MDQ0510953.1"/>
    <property type="molecule type" value="Genomic_DNA"/>
</dbReference>
<evidence type="ECO:0000313" key="2">
    <source>
        <dbReference type="Proteomes" id="UP001235094"/>
    </source>
</evidence>
<gene>
    <name evidence="1" type="ORF">QOZ99_001841</name>
</gene>
<evidence type="ECO:0000313" key="1">
    <source>
        <dbReference type="EMBL" id="MDQ0510953.1"/>
    </source>
</evidence>
<keyword evidence="2" id="KW-1185">Reference proteome</keyword>
<proteinExistence type="predicted"/>
<organism evidence="1 2">
    <name type="scientific">Ancylobacter amanitiformis</name>
    <dbReference type="NCBI Taxonomy" id="217069"/>
    <lineage>
        <taxon>Bacteria</taxon>
        <taxon>Pseudomonadati</taxon>
        <taxon>Pseudomonadota</taxon>
        <taxon>Alphaproteobacteria</taxon>
        <taxon>Hyphomicrobiales</taxon>
        <taxon>Xanthobacteraceae</taxon>
        <taxon>Ancylobacter</taxon>
    </lineage>
</organism>
<dbReference type="Proteomes" id="UP001235094">
    <property type="component" value="Unassembled WGS sequence"/>
</dbReference>
<reference evidence="1 2" key="1">
    <citation type="submission" date="2023-07" db="EMBL/GenBank/DDBJ databases">
        <title>Genomic Encyclopedia of Type Strains, Phase IV (KMG-IV): sequencing the most valuable type-strain genomes for metagenomic binning, comparative biology and taxonomic classification.</title>
        <authorList>
            <person name="Goeker M."/>
        </authorList>
    </citation>
    <scope>NUCLEOTIDE SEQUENCE [LARGE SCALE GENOMIC DNA]</scope>
    <source>
        <strain evidence="1 2">DSM 15561</strain>
    </source>
</reference>
<comment type="caution">
    <text evidence="1">The sequence shown here is derived from an EMBL/GenBank/DDBJ whole genome shotgun (WGS) entry which is preliminary data.</text>
</comment>
<protein>
    <submittedName>
        <fullName evidence="1">Uncharacterized protein</fullName>
    </submittedName>
</protein>